<feature type="transmembrane region" description="Helical" evidence="10">
    <location>
        <begin position="97"/>
        <end position="117"/>
    </location>
</feature>
<sequence length="776" mass="82191">MSKVDLSIDGMTCAACVRRVETVLKKIPGVNDASVNLAARQAALDIDDTALNAELKDKLLAAIDKAGFVGQIQEPDAAPHSLQEKSAQEIQTLKHEFWIAALLTLPVFVMEMGGHMVPAFHHWLMGVISLSTQHLIQALLTTLVLIWPGRHFFTHGLRALSRGQPEMNSLVAVGAGSAWLYSMVVVFLPTLIPESARHVYFEAAAVIVTLILLGRLFEARARGKTGAAIEHLIGLQPKQARLLDQATGLETDVAIESVKPGDILRVRPGEKIPVDGQILQGHPFIDQSMITGEPVPAELAPGDDVAGGTINTTIGFTLRATHTGSDTVLARIIRMVQSAQNAKLPIQATVDKVTAIFVPVIMAIAVLTFITWYALTTDISASLVAAVAVLIIACPCAMGLATPTSIMVGTGRAAQLGVLFRQGDALQQLKSTCIVAFDKTGTLTQGHPSLTNLQITGEHEWTSNQILQIVAAIQHQSEHPIARAIVDAADAPQPPNASKQTIEHTVTSVQGFEAIKGFGVKASVCVDGQTLAVAVGSAALMRELGMNPAPLEQTVNAWAQMGQTPIHVAINQTIVAIMAVSDPIKPEAKQTIEELHARGIQCVMITGDHALTAQAVAKQLGIDSVQANVRPEDKATVIQSLQTKISDPNKAGKPVVTFVGDGINDAPALATADVGIAIGTGTDVAIESASVVLMSGELNKVVTAIDLSRATLRNIHQNLFWAFAYNVALVPVAAGVLYPVNGMLLSPMLAAGAMAFSSLFVVSNALRLRFIQAVKH</sequence>
<dbReference type="RefSeq" id="WP_243479860.1">
    <property type="nucleotide sequence ID" value="NZ_CP063982.1"/>
</dbReference>
<dbReference type="SUPFAM" id="SSF81665">
    <property type="entry name" value="Calcium ATPase, transmembrane domain M"/>
    <property type="match status" value="1"/>
</dbReference>
<dbReference type="InterPro" id="IPR044492">
    <property type="entry name" value="P_typ_ATPase_HD_dom"/>
</dbReference>
<feature type="transmembrane region" description="Helical" evidence="10">
    <location>
        <begin position="123"/>
        <end position="148"/>
    </location>
</feature>
<keyword evidence="7" id="KW-1278">Translocase</keyword>
<evidence type="ECO:0000313" key="12">
    <source>
        <dbReference type="EMBL" id="UOD51395.1"/>
    </source>
</evidence>
<keyword evidence="4 10" id="KW-0479">Metal-binding</keyword>
<dbReference type="Pfam" id="PF00122">
    <property type="entry name" value="E1-E2_ATPase"/>
    <property type="match status" value="1"/>
</dbReference>
<dbReference type="InterPro" id="IPR001757">
    <property type="entry name" value="P_typ_ATPase"/>
</dbReference>
<dbReference type="PANTHER" id="PTHR43520:SF8">
    <property type="entry name" value="P-TYPE CU(+) TRANSPORTER"/>
    <property type="match status" value="1"/>
</dbReference>
<accession>A0ABY4APT3</accession>
<dbReference type="InterPro" id="IPR027256">
    <property type="entry name" value="P-typ_ATPase_IB"/>
</dbReference>
<dbReference type="PROSITE" id="PS00154">
    <property type="entry name" value="ATPASE_E1_E2"/>
    <property type="match status" value="1"/>
</dbReference>
<evidence type="ECO:0000256" key="9">
    <source>
        <dbReference type="ARBA" id="ARBA00023136"/>
    </source>
</evidence>
<organism evidence="12 13">
    <name type="scientific">Orrella daihaiensis</name>
    <dbReference type="NCBI Taxonomy" id="2782176"/>
    <lineage>
        <taxon>Bacteria</taxon>
        <taxon>Pseudomonadati</taxon>
        <taxon>Pseudomonadota</taxon>
        <taxon>Betaproteobacteria</taxon>
        <taxon>Burkholderiales</taxon>
        <taxon>Alcaligenaceae</taxon>
        <taxon>Orrella</taxon>
    </lineage>
</organism>
<comment type="similarity">
    <text evidence="2 10">Belongs to the cation transport ATPase (P-type) (TC 3.A.3) family. Type IB subfamily.</text>
</comment>
<dbReference type="Gene3D" id="3.40.50.1000">
    <property type="entry name" value="HAD superfamily/HAD-like"/>
    <property type="match status" value="1"/>
</dbReference>
<dbReference type="InterPro" id="IPR059000">
    <property type="entry name" value="ATPase_P-type_domA"/>
</dbReference>
<gene>
    <name evidence="12" type="ORF">DHf2319_06080</name>
</gene>
<name>A0ABY4APT3_9BURK</name>
<dbReference type="CDD" id="cd00371">
    <property type="entry name" value="HMA"/>
    <property type="match status" value="1"/>
</dbReference>
<evidence type="ECO:0000256" key="4">
    <source>
        <dbReference type="ARBA" id="ARBA00022723"/>
    </source>
</evidence>
<feature type="transmembrane region" description="Helical" evidence="10">
    <location>
        <begin position="353"/>
        <end position="375"/>
    </location>
</feature>
<dbReference type="SUPFAM" id="SSF56784">
    <property type="entry name" value="HAD-like"/>
    <property type="match status" value="1"/>
</dbReference>
<evidence type="ECO:0000256" key="7">
    <source>
        <dbReference type="ARBA" id="ARBA00022967"/>
    </source>
</evidence>
<dbReference type="InterPro" id="IPR006121">
    <property type="entry name" value="HMA_dom"/>
</dbReference>
<keyword evidence="8 10" id="KW-1133">Transmembrane helix</keyword>
<dbReference type="SFLD" id="SFLDF00027">
    <property type="entry name" value="p-type_atpase"/>
    <property type="match status" value="1"/>
</dbReference>
<dbReference type="InterPro" id="IPR008250">
    <property type="entry name" value="ATPase_P-typ_transduc_dom_A_sf"/>
</dbReference>
<evidence type="ECO:0000256" key="2">
    <source>
        <dbReference type="ARBA" id="ARBA00006024"/>
    </source>
</evidence>
<feature type="transmembrane region" description="Helical" evidence="10">
    <location>
        <begin position="719"/>
        <end position="738"/>
    </location>
</feature>
<reference evidence="12 13" key="1">
    <citation type="submission" date="2020-11" db="EMBL/GenBank/DDBJ databases">
        <title>Algicoccus daihaiensis sp.nov., isolated from Daihai Lake in Inner Mongolia.</title>
        <authorList>
            <person name="Kai J."/>
        </authorList>
    </citation>
    <scope>NUCLEOTIDE SEQUENCE [LARGE SCALE GENOMIC DNA]</scope>
    <source>
        <strain evidence="13">f23</strain>
    </source>
</reference>
<comment type="subcellular location">
    <subcellularLocation>
        <location evidence="10">Cell membrane</location>
    </subcellularLocation>
    <subcellularLocation>
        <location evidence="1">Endomembrane system</location>
        <topology evidence="1">Multi-pass membrane protein</topology>
    </subcellularLocation>
</comment>
<dbReference type="InterPro" id="IPR018303">
    <property type="entry name" value="ATPase_P-typ_P_site"/>
</dbReference>
<feature type="transmembrane region" description="Helical" evidence="10">
    <location>
        <begin position="381"/>
        <end position="402"/>
    </location>
</feature>
<feature type="transmembrane region" description="Helical" evidence="10">
    <location>
        <begin position="198"/>
        <end position="217"/>
    </location>
</feature>
<dbReference type="Pfam" id="PF00702">
    <property type="entry name" value="Hydrolase"/>
    <property type="match status" value="1"/>
</dbReference>
<evidence type="ECO:0000256" key="8">
    <source>
        <dbReference type="ARBA" id="ARBA00022989"/>
    </source>
</evidence>
<proteinExistence type="inferred from homology"/>
<protein>
    <submittedName>
        <fullName evidence="12">Heavy metal translocating P-type ATPase</fullName>
    </submittedName>
</protein>
<keyword evidence="13" id="KW-1185">Reference proteome</keyword>
<dbReference type="InterPro" id="IPR023299">
    <property type="entry name" value="ATPase_P-typ_cyto_dom_N"/>
</dbReference>
<feature type="transmembrane region" description="Helical" evidence="10">
    <location>
        <begin position="744"/>
        <end position="766"/>
    </location>
</feature>
<evidence type="ECO:0000256" key="5">
    <source>
        <dbReference type="ARBA" id="ARBA00022741"/>
    </source>
</evidence>
<dbReference type="SUPFAM" id="SSF81653">
    <property type="entry name" value="Calcium ATPase, transduction domain A"/>
    <property type="match status" value="1"/>
</dbReference>
<keyword evidence="5 10" id="KW-0547">Nucleotide-binding</keyword>
<dbReference type="InterPro" id="IPR036412">
    <property type="entry name" value="HAD-like_sf"/>
</dbReference>
<dbReference type="PRINTS" id="PR00119">
    <property type="entry name" value="CATATPASE"/>
</dbReference>
<dbReference type="SFLD" id="SFLDS00003">
    <property type="entry name" value="Haloacid_Dehalogenase"/>
    <property type="match status" value="1"/>
</dbReference>
<keyword evidence="6 10" id="KW-0067">ATP-binding</keyword>
<dbReference type="Gene3D" id="3.30.70.100">
    <property type="match status" value="1"/>
</dbReference>
<dbReference type="Proteomes" id="UP000831607">
    <property type="component" value="Chromosome"/>
</dbReference>
<dbReference type="InterPro" id="IPR036163">
    <property type="entry name" value="HMA_dom_sf"/>
</dbReference>
<evidence type="ECO:0000256" key="3">
    <source>
        <dbReference type="ARBA" id="ARBA00022692"/>
    </source>
</evidence>
<dbReference type="CDD" id="cd02094">
    <property type="entry name" value="P-type_ATPase_Cu-like"/>
    <property type="match status" value="1"/>
</dbReference>
<evidence type="ECO:0000259" key="11">
    <source>
        <dbReference type="PROSITE" id="PS50846"/>
    </source>
</evidence>
<evidence type="ECO:0000256" key="1">
    <source>
        <dbReference type="ARBA" id="ARBA00004127"/>
    </source>
</evidence>
<dbReference type="SFLD" id="SFLDG00002">
    <property type="entry name" value="C1.7:_P-type_atpase_like"/>
    <property type="match status" value="1"/>
</dbReference>
<dbReference type="SUPFAM" id="SSF55008">
    <property type="entry name" value="HMA, heavy metal-associated domain"/>
    <property type="match status" value="1"/>
</dbReference>
<dbReference type="PRINTS" id="PR00943">
    <property type="entry name" value="CUATPASE"/>
</dbReference>
<feature type="transmembrane region" description="Helical" evidence="10">
    <location>
        <begin position="169"/>
        <end position="192"/>
    </location>
</feature>
<dbReference type="InterPro" id="IPR017969">
    <property type="entry name" value="Heavy-metal-associated_CS"/>
</dbReference>
<dbReference type="NCBIfam" id="TIGR01525">
    <property type="entry name" value="ATPase-IB_hvy"/>
    <property type="match status" value="1"/>
</dbReference>
<dbReference type="Pfam" id="PF00403">
    <property type="entry name" value="HMA"/>
    <property type="match status" value="1"/>
</dbReference>
<dbReference type="PROSITE" id="PS50846">
    <property type="entry name" value="HMA_2"/>
    <property type="match status" value="1"/>
</dbReference>
<keyword evidence="10" id="KW-1003">Cell membrane</keyword>
<dbReference type="PANTHER" id="PTHR43520">
    <property type="entry name" value="ATP7, ISOFORM B"/>
    <property type="match status" value="1"/>
</dbReference>
<evidence type="ECO:0000256" key="10">
    <source>
        <dbReference type="RuleBase" id="RU362081"/>
    </source>
</evidence>
<dbReference type="Gene3D" id="3.40.1110.10">
    <property type="entry name" value="Calcium-transporting ATPase, cytoplasmic domain N"/>
    <property type="match status" value="1"/>
</dbReference>
<dbReference type="PROSITE" id="PS01047">
    <property type="entry name" value="HMA_1"/>
    <property type="match status" value="1"/>
</dbReference>
<dbReference type="InterPro" id="IPR023214">
    <property type="entry name" value="HAD_sf"/>
</dbReference>
<dbReference type="EMBL" id="CP063982">
    <property type="protein sequence ID" value="UOD51395.1"/>
    <property type="molecule type" value="Genomic_DNA"/>
</dbReference>
<feature type="domain" description="HMA" evidence="11">
    <location>
        <begin position="2"/>
        <end position="71"/>
    </location>
</feature>
<dbReference type="Gene3D" id="2.70.150.10">
    <property type="entry name" value="Calcium-transporting ATPase, cytoplasmic transduction domain A"/>
    <property type="match status" value="1"/>
</dbReference>
<dbReference type="NCBIfam" id="TIGR01494">
    <property type="entry name" value="ATPase_P-type"/>
    <property type="match status" value="1"/>
</dbReference>
<evidence type="ECO:0000313" key="13">
    <source>
        <dbReference type="Proteomes" id="UP000831607"/>
    </source>
</evidence>
<evidence type="ECO:0000256" key="6">
    <source>
        <dbReference type="ARBA" id="ARBA00022840"/>
    </source>
</evidence>
<keyword evidence="9 10" id="KW-0472">Membrane</keyword>
<dbReference type="InterPro" id="IPR023298">
    <property type="entry name" value="ATPase_P-typ_TM_dom_sf"/>
</dbReference>
<keyword evidence="3 10" id="KW-0812">Transmembrane</keyword>